<proteinExistence type="predicted"/>
<feature type="coiled-coil region" evidence="1">
    <location>
        <begin position="59"/>
        <end position="93"/>
    </location>
</feature>
<dbReference type="RefSeq" id="WP_184340071.1">
    <property type="nucleotide sequence ID" value="NZ_JACHIG010000005.1"/>
</dbReference>
<evidence type="ECO:0000313" key="4">
    <source>
        <dbReference type="Proteomes" id="UP000590740"/>
    </source>
</evidence>
<keyword evidence="4" id="KW-1185">Reference proteome</keyword>
<keyword evidence="2" id="KW-1133">Transmembrane helix</keyword>
<keyword evidence="1" id="KW-0175">Coiled coil</keyword>
<protein>
    <submittedName>
        <fullName evidence="3">Uncharacterized protein YlxW (UPF0749 family)</fullName>
    </submittedName>
</protein>
<reference evidence="3 4" key="1">
    <citation type="submission" date="2020-08" db="EMBL/GenBank/DDBJ databases">
        <title>Genomic Encyclopedia of Type Strains, Phase IV (KMG-IV): sequencing the most valuable type-strain genomes for metagenomic binning, comparative biology and taxonomic classification.</title>
        <authorList>
            <person name="Goeker M."/>
        </authorList>
    </citation>
    <scope>NUCLEOTIDE SEQUENCE [LARGE SCALE GENOMIC DNA]</scope>
    <source>
        <strain evidence="3 4">DSM 12252</strain>
    </source>
</reference>
<dbReference type="EMBL" id="JACHIG010000005">
    <property type="protein sequence ID" value="MBB5033158.1"/>
    <property type="molecule type" value="Genomic_DNA"/>
</dbReference>
<accession>A0A7W7YBH7</accession>
<dbReference type="Proteomes" id="UP000590740">
    <property type="component" value="Unassembled WGS sequence"/>
</dbReference>
<evidence type="ECO:0000256" key="1">
    <source>
        <dbReference type="SAM" id="Coils"/>
    </source>
</evidence>
<feature type="transmembrane region" description="Helical" evidence="2">
    <location>
        <begin position="17"/>
        <end position="35"/>
    </location>
</feature>
<keyword evidence="2" id="KW-0472">Membrane</keyword>
<gene>
    <name evidence="3" type="ORF">HNQ65_002741</name>
</gene>
<dbReference type="AlphaFoldDB" id="A0A7W7YBH7"/>
<name>A0A7W7YBH7_9BACT</name>
<evidence type="ECO:0000256" key="2">
    <source>
        <dbReference type="SAM" id="Phobius"/>
    </source>
</evidence>
<organism evidence="3 4">
    <name type="scientific">Prosthecobacter vanneervenii</name>
    <dbReference type="NCBI Taxonomy" id="48466"/>
    <lineage>
        <taxon>Bacteria</taxon>
        <taxon>Pseudomonadati</taxon>
        <taxon>Verrucomicrobiota</taxon>
        <taxon>Verrucomicrobiia</taxon>
        <taxon>Verrucomicrobiales</taxon>
        <taxon>Verrucomicrobiaceae</taxon>
        <taxon>Prosthecobacter</taxon>
    </lineage>
</organism>
<keyword evidence="2" id="KW-0812">Transmembrane</keyword>
<evidence type="ECO:0000313" key="3">
    <source>
        <dbReference type="EMBL" id="MBB5033158.1"/>
    </source>
</evidence>
<sequence>MITLASSTDISSVPADFVKYFMIMVGFVITGLLAYRKGTAAKGTKDEPLNVAQPLEVKKRTEYARKEETQSELDKLENTLNAMNRESVRQAQHTSEELASVAKAGAEREGRLMQAVHDMEKRFTQLMINEVKGLHDRLNPVSESVAGHKASLAGHETRLASLERTLNDNVSRLHQRFDDLMKSKAKN</sequence>
<comment type="caution">
    <text evidence="3">The sequence shown here is derived from an EMBL/GenBank/DDBJ whole genome shotgun (WGS) entry which is preliminary data.</text>
</comment>